<evidence type="ECO:0000256" key="2">
    <source>
        <dbReference type="ARBA" id="ARBA00009142"/>
    </source>
</evidence>
<comment type="subcellular location">
    <subcellularLocation>
        <location evidence="1 8">Cell membrane</location>
        <topology evidence="1 8">Multi-pass membrane protein</topology>
    </subcellularLocation>
</comment>
<dbReference type="RefSeq" id="WP_017678733.1">
    <property type="nucleotide sequence ID" value="NZ_FMZQ01000011.1"/>
</dbReference>
<dbReference type="Pfam" id="PF01925">
    <property type="entry name" value="TauE"/>
    <property type="match status" value="1"/>
</dbReference>
<reference evidence="10" key="1">
    <citation type="submission" date="2016-10" db="EMBL/GenBank/DDBJ databases">
        <authorList>
            <person name="Varghese N."/>
            <person name="Submissions S."/>
        </authorList>
    </citation>
    <scope>NUCLEOTIDE SEQUENCE [LARGE SCALE GENOMIC DNA]</scope>
    <source>
        <strain evidence="10">DSM 26382</strain>
    </source>
</reference>
<protein>
    <recommendedName>
        <fullName evidence="8">Probable membrane transporter protein</fullName>
    </recommendedName>
</protein>
<feature type="transmembrane region" description="Helical" evidence="8">
    <location>
        <begin position="213"/>
        <end position="236"/>
    </location>
</feature>
<dbReference type="EMBL" id="FMZQ01000011">
    <property type="protein sequence ID" value="SDD11825.1"/>
    <property type="molecule type" value="Genomic_DNA"/>
</dbReference>
<keyword evidence="5 8" id="KW-0812">Transmembrane</keyword>
<evidence type="ECO:0000256" key="4">
    <source>
        <dbReference type="ARBA" id="ARBA00022475"/>
    </source>
</evidence>
<feature type="transmembrane region" description="Helical" evidence="8">
    <location>
        <begin position="188"/>
        <end position="207"/>
    </location>
</feature>
<gene>
    <name evidence="9" type="ORF">SAMN05216576_11131</name>
</gene>
<dbReference type="InterPro" id="IPR052017">
    <property type="entry name" value="TSUP"/>
</dbReference>
<proteinExistence type="inferred from homology"/>
<keyword evidence="6 8" id="KW-1133">Transmembrane helix</keyword>
<dbReference type="AlphaFoldDB" id="A0A1G6S6P9"/>
<feature type="transmembrane region" description="Helical" evidence="8">
    <location>
        <begin position="159"/>
        <end position="181"/>
    </location>
</feature>
<name>A0A1G6S6P9_9GAMM</name>
<comment type="similarity">
    <text evidence="2 8">Belongs to the 4-toluene sulfonate uptake permease (TSUP) (TC 2.A.102) family.</text>
</comment>
<evidence type="ECO:0000256" key="1">
    <source>
        <dbReference type="ARBA" id="ARBA00004651"/>
    </source>
</evidence>
<dbReference type="InterPro" id="IPR002781">
    <property type="entry name" value="TM_pro_TauE-like"/>
</dbReference>
<evidence type="ECO:0000256" key="8">
    <source>
        <dbReference type="RuleBase" id="RU363041"/>
    </source>
</evidence>
<feature type="transmembrane region" description="Helical" evidence="8">
    <location>
        <begin position="90"/>
        <end position="108"/>
    </location>
</feature>
<keyword evidence="10" id="KW-1185">Reference proteome</keyword>
<evidence type="ECO:0000313" key="10">
    <source>
        <dbReference type="Proteomes" id="UP000199467"/>
    </source>
</evidence>
<evidence type="ECO:0000256" key="3">
    <source>
        <dbReference type="ARBA" id="ARBA00022448"/>
    </source>
</evidence>
<accession>A0A1G6S6P9</accession>
<evidence type="ECO:0000256" key="7">
    <source>
        <dbReference type="ARBA" id="ARBA00023136"/>
    </source>
</evidence>
<sequence length="237" mass="24690">MFTFIAFAAGLVRGYSGFGFAMLMALGLMLRLPPAEAVPVALILDVACSVTLWPAALRAVHGRVLGRLLVGMLQAVPLGAWLLLWLPAHIMAPLVAVLCLCGGVLVLWRPSVATPVGQGMAWLAGLASGLATTLASAGGPPLMIYLLRSGLDARQLRGTAVLFFLASSGAALIGLGVAGVLSGALWRLALELALPALAGNLLGQWLHPRWQPFSLRVLVGGLLVLLSLGNLLRVLWA</sequence>
<keyword evidence="4 8" id="KW-1003">Cell membrane</keyword>
<dbReference type="GO" id="GO:0005886">
    <property type="term" value="C:plasma membrane"/>
    <property type="evidence" value="ECO:0007669"/>
    <property type="project" value="UniProtKB-SubCell"/>
</dbReference>
<evidence type="ECO:0000256" key="5">
    <source>
        <dbReference type="ARBA" id="ARBA00022692"/>
    </source>
</evidence>
<feature type="transmembrane region" description="Helical" evidence="8">
    <location>
        <begin position="38"/>
        <end position="57"/>
    </location>
</feature>
<organism evidence="9 10">
    <name type="scientific">Ectopseudomonas chengduensis</name>
    <dbReference type="NCBI Taxonomy" id="489632"/>
    <lineage>
        <taxon>Bacteria</taxon>
        <taxon>Pseudomonadati</taxon>
        <taxon>Pseudomonadota</taxon>
        <taxon>Gammaproteobacteria</taxon>
        <taxon>Pseudomonadales</taxon>
        <taxon>Pseudomonadaceae</taxon>
        <taxon>Ectopseudomonas</taxon>
    </lineage>
</organism>
<evidence type="ECO:0000256" key="6">
    <source>
        <dbReference type="ARBA" id="ARBA00022989"/>
    </source>
</evidence>
<keyword evidence="3" id="KW-0813">Transport</keyword>
<evidence type="ECO:0000313" key="9">
    <source>
        <dbReference type="EMBL" id="SDD11825.1"/>
    </source>
</evidence>
<dbReference type="PANTHER" id="PTHR30269">
    <property type="entry name" value="TRANSMEMBRANE PROTEIN YFCA"/>
    <property type="match status" value="1"/>
</dbReference>
<dbReference type="PANTHER" id="PTHR30269:SF37">
    <property type="entry name" value="MEMBRANE TRANSPORTER PROTEIN"/>
    <property type="match status" value="1"/>
</dbReference>
<feature type="transmembrane region" description="Helical" evidence="8">
    <location>
        <begin position="64"/>
        <end position="84"/>
    </location>
</feature>
<keyword evidence="7 8" id="KW-0472">Membrane</keyword>
<dbReference type="Proteomes" id="UP000199467">
    <property type="component" value="Unassembled WGS sequence"/>
</dbReference>
<feature type="transmembrane region" description="Helical" evidence="8">
    <location>
        <begin position="120"/>
        <end position="147"/>
    </location>
</feature>